<dbReference type="RefSeq" id="XP_022483082.1">
    <property type="nucleotide sequence ID" value="XM_022637087.1"/>
</dbReference>
<protein>
    <submittedName>
        <fullName evidence="1">Uncharacterized protein</fullName>
    </submittedName>
</protein>
<dbReference type="AlphaFoldDB" id="A0A1F5L332"/>
<comment type="caution">
    <text evidence="1">The sequence shown here is derived from an EMBL/GenBank/DDBJ whole genome shotgun (WGS) entry which is preliminary data.</text>
</comment>
<dbReference type="EMBL" id="LXJU01000040">
    <property type="protein sequence ID" value="OGE47624.1"/>
    <property type="molecule type" value="Genomic_DNA"/>
</dbReference>
<dbReference type="GeneID" id="34581821"/>
<organism evidence="1 2">
    <name type="scientific">Penicillium arizonense</name>
    <dbReference type="NCBI Taxonomy" id="1835702"/>
    <lineage>
        <taxon>Eukaryota</taxon>
        <taxon>Fungi</taxon>
        <taxon>Dikarya</taxon>
        <taxon>Ascomycota</taxon>
        <taxon>Pezizomycotina</taxon>
        <taxon>Eurotiomycetes</taxon>
        <taxon>Eurotiomycetidae</taxon>
        <taxon>Eurotiales</taxon>
        <taxon>Aspergillaceae</taxon>
        <taxon>Penicillium</taxon>
    </lineage>
</organism>
<proteinExistence type="predicted"/>
<reference evidence="1 2" key="1">
    <citation type="journal article" date="2016" name="Sci. Rep.">
        <title>Penicillium arizonense, a new, genome sequenced fungal species, reveals a high chemical diversity in secreted metabolites.</title>
        <authorList>
            <person name="Grijseels S."/>
            <person name="Nielsen J.C."/>
            <person name="Randelovic M."/>
            <person name="Nielsen J."/>
            <person name="Nielsen K.F."/>
            <person name="Workman M."/>
            <person name="Frisvad J.C."/>
        </authorList>
    </citation>
    <scope>NUCLEOTIDE SEQUENCE [LARGE SCALE GENOMIC DNA]</scope>
    <source>
        <strain evidence="1 2">CBS 141311</strain>
    </source>
</reference>
<evidence type="ECO:0000313" key="2">
    <source>
        <dbReference type="Proteomes" id="UP000177622"/>
    </source>
</evidence>
<sequence length="67" mass="7840">MSQGQQVAKHYVALALNLVPHRERRFLRETYSHLTPLQQVQTTDQQVPGLSKKRLEILVLFQSRWIG</sequence>
<keyword evidence="2" id="KW-1185">Reference proteome</keyword>
<accession>A0A1F5L332</accession>
<name>A0A1F5L332_PENAI</name>
<dbReference type="Proteomes" id="UP000177622">
    <property type="component" value="Unassembled WGS sequence"/>
</dbReference>
<gene>
    <name evidence="1" type="ORF">PENARI_c040G10662</name>
</gene>
<evidence type="ECO:0000313" key="1">
    <source>
        <dbReference type="EMBL" id="OGE47624.1"/>
    </source>
</evidence>